<keyword evidence="2" id="KW-0472">Membrane</keyword>
<feature type="region of interest" description="Disordered" evidence="1">
    <location>
        <begin position="364"/>
        <end position="493"/>
    </location>
</feature>
<evidence type="ECO:0000313" key="4">
    <source>
        <dbReference type="EMBL" id="KAJ4396803.1"/>
    </source>
</evidence>
<organism evidence="4 5">
    <name type="scientific">Gnomoniopsis smithogilvyi</name>
    <dbReference type="NCBI Taxonomy" id="1191159"/>
    <lineage>
        <taxon>Eukaryota</taxon>
        <taxon>Fungi</taxon>
        <taxon>Dikarya</taxon>
        <taxon>Ascomycota</taxon>
        <taxon>Pezizomycotina</taxon>
        <taxon>Sordariomycetes</taxon>
        <taxon>Sordariomycetidae</taxon>
        <taxon>Diaporthales</taxon>
        <taxon>Gnomoniaceae</taxon>
        <taxon>Gnomoniopsis</taxon>
    </lineage>
</organism>
<keyword evidence="5" id="KW-1185">Reference proteome</keyword>
<evidence type="ECO:0000313" key="5">
    <source>
        <dbReference type="Proteomes" id="UP001140453"/>
    </source>
</evidence>
<comment type="caution">
    <text evidence="4">The sequence shown here is derived from an EMBL/GenBank/DDBJ whole genome shotgun (WGS) entry which is preliminary data.</text>
</comment>
<proteinExistence type="predicted"/>
<feature type="compositionally biased region" description="Basic and acidic residues" evidence="1">
    <location>
        <begin position="326"/>
        <end position="337"/>
    </location>
</feature>
<feature type="chain" id="PRO_5040754059" evidence="3">
    <location>
        <begin position="34"/>
        <end position="493"/>
    </location>
</feature>
<protein>
    <submittedName>
        <fullName evidence="4">Uncharacterized protein</fullName>
    </submittedName>
</protein>
<keyword evidence="2" id="KW-1133">Transmembrane helix</keyword>
<gene>
    <name evidence="4" type="ORF">N0V93_001025</name>
</gene>
<sequence length="493" mass="52195">MRSTTQPRHHSLLATAAIPTLLSLSTLLQPAIANPYPKDDLHNTLSYGFLQDPLCASYCGVENEHCCSGGEVCVTSGSVAGCATVTVATKVATVYPRQDDSWSYYTSTWTETETFTSTFSSYWGAASATATCVVQSEGETSCGSICCASDQYCAYAGQCSAVAGAGGATTTATTSWTTYATTMTTSGSTITTQYSAPYRVTGTGSTSTNTGTIESATSTGSANGTVVATGTGGSNLSGGAIAGIVIGVLAGVVLLLALCACCIMRGLWHGLLALLGLGPKKRDRNRDRETVIVEEERYSRRGSSHANRNSHNSWFARNPARSTAGESRRTSEKVKAKDTNQASWWGAGALGTMLLLLGLRRDKKRRSSTAAKRSSRARSEVSSSYFSDSYTASSPSEFSSDYTYSSVYTPVQSHHPRGASRPPSVVRSPVRAQSVARSASRGAGGGRYREEYDPMTKPPPDYAGSASSGGRTRDTRRSRRTETTRVSRAPSRR</sequence>
<feature type="transmembrane region" description="Helical" evidence="2">
    <location>
        <begin position="244"/>
        <end position="277"/>
    </location>
</feature>
<reference evidence="4" key="1">
    <citation type="submission" date="2022-10" db="EMBL/GenBank/DDBJ databases">
        <title>Tapping the CABI collections for fungal endophytes: first genome assemblies for Collariella, Neodidymelliopsis, Ascochyta clinopodiicola, Didymella pomorum, Didymosphaeria variabile, Neocosmospora piperis and Neocucurbitaria cava.</title>
        <authorList>
            <person name="Hill R."/>
        </authorList>
    </citation>
    <scope>NUCLEOTIDE SEQUENCE</scope>
    <source>
        <strain evidence="4">IMI 355082</strain>
    </source>
</reference>
<feature type="signal peptide" evidence="3">
    <location>
        <begin position="1"/>
        <end position="33"/>
    </location>
</feature>
<keyword evidence="2" id="KW-0812">Transmembrane</keyword>
<evidence type="ECO:0000256" key="1">
    <source>
        <dbReference type="SAM" id="MobiDB-lite"/>
    </source>
</evidence>
<dbReference type="AlphaFoldDB" id="A0A9W8Z342"/>
<feature type="compositionally biased region" description="Polar residues" evidence="1">
    <location>
        <begin position="397"/>
        <end position="412"/>
    </location>
</feature>
<keyword evidence="3" id="KW-0732">Signal</keyword>
<dbReference type="EMBL" id="JAPEVB010000001">
    <property type="protein sequence ID" value="KAJ4396803.1"/>
    <property type="molecule type" value="Genomic_DNA"/>
</dbReference>
<feature type="transmembrane region" description="Helical" evidence="2">
    <location>
        <begin position="342"/>
        <end position="359"/>
    </location>
</feature>
<dbReference type="Proteomes" id="UP001140453">
    <property type="component" value="Unassembled WGS sequence"/>
</dbReference>
<feature type="compositionally biased region" description="Low complexity" evidence="1">
    <location>
        <begin position="419"/>
        <end position="441"/>
    </location>
</feature>
<feature type="compositionally biased region" description="Low complexity" evidence="1">
    <location>
        <begin position="380"/>
        <end position="396"/>
    </location>
</feature>
<feature type="region of interest" description="Disordered" evidence="1">
    <location>
        <begin position="297"/>
        <end position="337"/>
    </location>
</feature>
<evidence type="ECO:0000256" key="2">
    <source>
        <dbReference type="SAM" id="Phobius"/>
    </source>
</evidence>
<name>A0A9W8Z342_9PEZI</name>
<evidence type="ECO:0000256" key="3">
    <source>
        <dbReference type="SAM" id="SignalP"/>
    </source>
</evidence>
<feature type="compositionally biased region" description="Basic and acidic residues" evidence="1">
    <location>
        <begin position="471"/>
        <end position="485"/>
    </location>
</feature>
<dbReference type="OrthoDB" id="5425848at2759"/>
<feature type="compositionally biased region" description="Polar residues" evidence="1">
    <location>
        <begin position="304"/>
        <end position="325"/>
    </location>
</feature>
<accession>A0A9W8Z342</accession>